<evidence type="ECO:0000256" key="1">
    <source>
        <dbReference type="SAM" id="Phobius"/>
    </source>
</evidence>
<keyword evidence="1" id="KW-0472">Membrane</keyword>
<keyword evidence="1" id="KW-0812">Transmembrane</keyword>
<protein>
    <submittedName>
        <fullName evidence="2">Uncharacterized protein</fullName>
    </submittedName>
</protein>
<dbReference type="Proteomes" id="UP000005709">
    <property type="component" value="Unassembled WGS sequence"/>
</dbReference>
<name>C8PDS1_9BACT</name>
<evidence type="ECO:0000313" key="3">
    <source>
        <dbReference type="Proteomes" id="UP000005709"/>
    </source>
</evidence>
<proteinExistence type="predicted"/>
<gene>
    <name evidence="2" type="ORF">CAMGR0001_0627</name>
</gene>
<reference evidence="2 3" key="1">
    <citation type="submission" date="2009-07" db="EMBL/GenBank/DDBJ databases">
        <authorList>
            <person name="Madupu R."/>
            <person name="Sebastian Y."/>
            <person name="Durkin A.S."/>
            <person name="Torralba M."/>
            <person name="Methe B."/>
            <person name="Sutton G.G."/>
            <person name="Strausberg R.L."/>
            <person name="Nelson K.E."/>
        </authorList>
    </citation>
    <scope>NUCLEOTIDE SEQUENCE [LARGE SCALE GENOMIC DNA]</scope>
    <source>
        <strain evidence="2 3">RM3268</strain>
    </source>
</reference>
<dbReference type="EMBL" id="ACYG01000004">
    <property type="protein sequence ID" value="EEV18993.1"/>
    <property type="molecule type" value="Genomic_DNA"/>
</dbReference>
<evidence type="ECO:0000313" key="2">
    <source>
        <dbReference type="EMBL" id="EEV18993.1"/>
    </source>
</evidence>
<feature type="transmembrane region" description="Helical" evidence="1">
    <location>
        <begin position="12"/>
        <end position="32"/>
    </location>
</feature>
<comment type="caution">
    <text evidence="2">The sequence shown here is derived from an EMBL/GenBank/DDBJ whole genome shotgun (WGS) entry which is preliminary data.</text>
</comment>
<accession>C8PDS1</accession>
<keyword evidence="3" id="KW-1185">Reference proteome</keyword>
<dbReference type="AlphaFoldDB" id="C8PDS1"/>
<keyword evidence="1" id="KW-1133">Transmembrane helix</keyword>
<sequence>MRLFRREIAWVNFFHLSSFAYKILYNFILNLLKIYKYFYKFAKILKFNLNL</sequence>
<organism evidence="2 3">
    <name type="scientific">Campylobacter gracilis RM3268</name>
    <dbReference type="NCBI Taxonomy" id="553220"/>
    <lineage>
        <taxon>Bacteria</taxon>
        <taxon>Pseudomonadati</taxon>
        <taxon>Campylobacterota</taxon>
        <taxon>Epsilonproteobacteria</taxon>
        <taxon>Campylobacterales</taxon>
        <taxon>Campylobacteraceae</taxon>
        <taxon>Campylobacter</taxon>
    </lineage>
</organism>